<evidence type="ECO:0000259" key="6">
    <source>
        <dbReference type="Pfam" id="PF08240"/>
    </source>
</evidence>
<evidence type="ECO:0000313" key="9">
    <source>
        <dbReference type="Proteomes" id="UP000229794"/>
    </source>
</evidence>
<dbReference type="SUPFAM" id="SSF53448">
    <property type="entry name" value="Nucleotide-diphospho-sugar transferases"/>
    <property type="match status" value="1"/>
</dbReference>
<comment type="cofactor">
    <cofactor evidence="1">
        <name>Zn(2+)</name>
        <dbReference type="ChEBI" id="CHEBI:29105"/>
    </cofactor>
</comment>
<keyword evidence="2" id="KW-0479">Metal-binding</keyword>
<proteinExistence type="predicted"/>
<dbReference type="Pfam" id="PF16912">
    <property type="entry name" value="Glu_dehyd_C"/>
    <property type="match status" value="1"/>
</dbReference>
<dbReference type="Gene3D" id="3.40.50.720">
    <property type="entry name" value="NAD(P)-binding Rossmann-like Domain"/>
    <property type="match status" value="1"/>
</dbReference>
<evidence type="ECO:0000256" key="4">
    <source>
        <dbReference type="ARBA" id="ARBA00023002"/>
    </source>
</evidence>
<feature type="domain" description="Glucose dehydrogenase C-terminal" evidence="7">
    <location>
        <begin position="422"/>
        <end position="593"/>
    </location>
</feature>
<dbReference type="InterPro" id="IPR036291">
    <property type="entry name" value="NAD(P)-bd_dom_sf"/>
</dbReference>
<dbReference type="InterPro" id="IPR029044">
    <property type="entry name" value="Nucleotide-diphossugar_trans"/>
</dbReference>
<evidence type="ECO:0008006" key="10">
    <source>
        <dbReference type="Google" id="ProtNLM"/>
    </source>
</evidence>
<evidence type="ECO:0000313" key="8">
    <source>
        <dbReference type="EMBL" id="PIP55584.1"/>
    </source>
</evidence>
<comment type="caution">
    <text evidence="8">The sequence shown here is derived from an EMBL/GenBank/DDBJ whole genome shotgun (WGS) entry which is preliminary data.</text>
</comment>
<dbReference type="Pfam" id="PF00535">
    <property type="entry name" value="Glycos_transf_2"/>
    <property type="match status" value="1"/>
</dbReference>
<dbReference type="Gene3D" id="3.90.550.10">
    <property type="entry name" value="Spore Coat Polysaccharide Biosynthesis Protein SpsA, Chain A"/>
    <property type="match status" value="1"/>
</dbReference>
<dbReference type="InterPro" id="IPR011032">
    <property type="entry name" value="GroES-like_sf"/>
</dbReference>
<evidence type="ECO:0000256" key="3">
    <source>
        <dbReference type="ARBA" id="ARBA00022833"/>
    </source>
</evidence>
<feature type="domain" description="Alcohol dehydrogenase-like N-terminal" evidence="6">
    <location>
        <begin position="309"/>
        <end position="416"/>
    </location>
</feature>
<dbReference type="PANTHER" id="PTHR43401">
    <property type="entry name" value="L-THREONINE 3-DEHYDROGENASE"/>
    <property type="match status" value="1"/>
</dbReference>
<dbReference type="InterPro" id="IPR031640">
    <property type="entry name" value="Glu_dehyd_C"/>
</dbReference>
<reference evidence="8 9" key="1">
    <citation type="submission" date="2017-09" db="EMBL/GenBank/DDBJ databases">
        <title>Depth-based differentiation of microbial function through sediment-hosted aquifers and enrichment of novel symbionts in the deep terrestrial subsurface.</title>
        <authorList>
            <person name="Probst A.J."/>
            <person name="Ladd B."/>
            <person name="Jarett J.K."/>
            <person name="Geller-Mcgrath D.E."/>
            <person name="Sieber C.M."/>
            <person name="Emerson J.B."/>
            <person name="Anantharaman K."/>
            <person name="Thomas B.C."/>
            <person name="Malmstrom R."/>
            <person name="Stieglmeier M."/>
            <person name="Klingl A."/>
            <person name="Woyke T."/>
            <person name="Ryan C.M."/>
            <person name="Banfield J.F."/>
        </authorList>
    </citation>
    <scope>NUCLEOTIDE SEQUENCE [LARGE SCALE GENOMIC DNA]</scope>
    <source>
        <strain evidence="8">CG22_combo_CG10-13_8_21_14_all_42_17</strain>
    </source>
</reference>
<feature type="domain" description="Glycosyltransferase 2-like" evidence="5">
    <location>
        <begin position="1"/>
        <end position="122"/>
    </location>
</feature>
<dbReference type="Pfam" id="PF08240">
    <property type="entry name" value="ADH_N"/>
    <property type="match status" value="1"/>
</dbReference>
<dbReference type="PANTHER" id="PTHR43401:SF2">
    <property type="entry name" value="L-THREONINE 3-DEHYDROGENASE"/>
    <property type="match status" value="1"/>
</dbReference>
<keyword evidence="3" id="KW-0862">Zinc</keyword>
<dbReference type="Proteomes" id="UP000229794">
    <property type="component" value="Unassembled WGS sequence"/>
</dbReference>
<dbReference type="GO" id="GO:0046872">
    <property type="term" value="F:metal ion binding"/>
    <property type="evidence" value="ECO:0007669"/>
    <property type="project" value="UniProtKB-KW"/>
</dbReference>
<dbReference type="EMBL" id="PCST01000031">
    <property type="protein sequence ID" value="PIP55584.1"/>
    <property type="molecule type" value="Genomic_DNA"/>
</dbReference>
<feature type="non-terminal residue" evidence="8">
    <location>
        <position position="1"/>
    </location>
</feature>
<dbReference type="CDD" id="cd00761">
    <property type="entry name" value="Glyco_tranf_GTA_type"/>
    <property type="match status" value="1"/>
</dbReference>
<evidence type="ECO:0000256" key="1">
    <source>
        <dbReference type="ARBA" id="ARBA00001947"/>
    </source>
</evidence>
<evidence type="ECO:0000259" key="5">
    <source>
        <dbReference type="Pfam" id="PF00535"/>
    </source>
</evidence>
<evidence type="ECO:0000259" key="7">
    <source>
        <dbReference type="Pfam" id="PF16912"/>
    </source>
</evidence>
<dbReference type="InterPro" id="IPR050129">
    <property type="entry name" value="Zn_alcohol_dh"/>
</dbReference>
<dbReference type="InterPro" id="IPR001173">
    <property type="entry name" value="Glyco_trans_2-like"/>
</dbReference>
<accession>A0A2H0BD80</accession>
<gene>
    <name evidence="8" type="ORF">COX06_02450</name>
</gene>
<keyword evidence="4" id="KW-0560">Oxidoreductase</keyword>
<organism evidence="8 9">
    <name type="scientific">Candidatus Zambryskibacteria bacterium CG22_combo_CG10-13_8_21_14_all_42_17</name>
    <dbReference type="NCBI Taxonomy" id="1975118"/>
    <lineage>
        <taxon>Bacteria</taxon>
        <taxon>Candidatus Zambryskiibacteriota</taxon>
    </lineage>
</organism>
<dbReference type="SUPFAM" id="SSF50129">
    <property type="entry name" value="GroES-like"/>
    <property type="match status" value="1"/>
</dbReference>
<evidence type="ECO:0000256" key="2">
    <source>
        <dbReference type="ARBA" id="ARBA00022723"/>
    </source>
</evidence>
<sequence>TLNEEKHIGNLLRAIEQQNYKNYEVIIVDSGSTDGTLEVAKKFPVKIISIESRDFTFGYALNVGCKVSKGKYLVFASAHVLPVNNKWLSNLISPFQNSKVAMVYGRQMGDNQSKFSERMDLQRLFKASAVDLDTTLDYANNANSAVRSDLWKKNMFDEYLFGLEDIDWARAMVKMGYLVHYEPTAAVYHIHEEEWYQVFNRYRREAIATVRIGLKHPPQAKKNIISVIGIAFLDLLFTFPNYSPARLEEIIRFRYYQWKGTKTGWLQGASLNLDIEKDNVFHPIKNEAVVIKGVGKAKLEELPLLEMRPGDILVKVDYVGVCRTDLEVYEGTLGYYRDGFAKYPIVPGHEFSGTIARIGSNNKFQERFKVGQRVVGECILSRGEVSDRKEVGVINFNGAYSNYILTRGESLHMIPDNLDSKTATLTEPLAVVLRALRRIESRLSKDAKVAVIGAGQIGNLCTQVLSLRGYSVSLYDKNIDRLRILENEAKDTNTELHNSEKFDVLIEATGSSHVLEQVLRDSCVNATILLLGFPYGDMNYNFEGFVGKEQVIVGSVGADSQDFTEAIKLLPQLKMEEFTKVVMPLADFDEAWKIHKSLKSLKILLQP</sequence>
<dbReference type="AlphaFoldDB" id="A0A2H0BD80"/>
<name>A0A2H0BD80_9BACT</name>
<protein>
    <recommendedName>
        <fullName evidence="10">Alcohol dehydrogenase</fullName>
    </recommendedName>
</protein>
<dbReference type="Gene3D" id="3.90.180.10">
    <property type="entry name" value="Medium-chain alcohol dehydrogenases, catalytic domain"/>
    <property type="match status" value="1"/>
</dbReference>
<dbReference type="InterPro" id="IPR013154">
    <property type="entry name" value="ADH-like_N"/>
</dbReference>
<dbReference type="GO" id="GO:0016491">
    <property type="term" value="F:oxidoreductase activity"/>
    <property type="evidence" value="ECO:0007669"/>
    <property type="project" value="UniProtKB-KW"/>
</dbReference>
<dbReference type="SUPFAM" id="SSF51735">
    <property type="entry name" value="NAD(P)-binding Rossmann-fold domains"/>
    <property type="match status" value="1"/>
</dbReference>